<reference evidence="3" key="2">
    <citation type="submission" date="2021-04" db="EMBL/GenBank/DDBJ databases">
        <authorList>
            <person name="Gilroy R."/>
        </authorList>
    </citation>
    <scope>NUCLEOTIDE SEQUENCE</scope>
    <source>
        <strain evidence="3">CHK188-5543</strain>
    </source>
</reference>
<feature type="transmembrane region" description="Helical" evidence="1">
    <location>
        <begin position="163"/>
        <end position="182"/>
    </location>
</feature>
<keyword evidence="1" id="KW-1133">Transmembrane helix</keyword>
<sequence length="444" mass="49430">MKVLAAVEWVMLCLVPWLPFAVCAYLAAREWANGGQHWAPPAWLRVFLALPPCLGLGLHLLLADRPVTLAAVSVLLLFSVPLLARWTGMPAGYAAYCLLPGIFASMWLTALQLDAWPPWLFQLHGVAVAVLLVGSGLCSWACRRCLERWAFPYRDQIAAVKGVLFDVPGLIYLGLLLFFHYGDVAFGGSGYTEMVELICCSCCFVGLWDAYRRNNRLLKMTVESVNQRNRAEFLAHSLQLQQDRYSALVEQAQVARTLRHDLRHHEMLINQYLCSGDREGLAAYAQEFRRQQERLRLEPSVCNHPVVDALARHYLGQMEKVGTSLDVLLQIDEQCPIPGADLCVVVGNCLENALEAVQQAEPSRRYFRIRALQDGPMLTIVAENGYSGDRRREGTGFLSTKRPGRGVGLASMASMAEKYHGDFRAQAEDGAFRVSVALFGEEGS</sequence>
<dbReference type="GO" id="GO:0042802">
    <property type="term" value="F:identical protein binding"/>
    <property type="evidence" value="ECO:0007669"/>
    <property type="project" value="TreeGrafter"/>
</dbReference>
<feature type="transmembrane region" description="Helical" evidence="1">
    <location>
        <begin position="40"/>
        <end position="61"/>
    </location>
</feature>
<dbReference type="Gene3D" id="3.30.565.10">
    <property type="entry name" value="Histidine kinase-like ATPase, C-terminal domain"/>
    <property type="match status" value="1"/>
</dbReference>
<evidence type="ECO:0000256" key="1">
    <source>
        <dbReference type="SAM" id="Phobius"/>
    </source>
</evidence>
<dbReference type="InterPro" id="IPR032834">
    <property type="entry name" value="NatK-like_C"/>
</dbReference>
<organism evidence="3 4">
    <name type="scientific">Candidatus Anaerotruncus excrementipullorum</name>
    <dbReference type="NCBI Taxonomy" id="2838465"/>
    <lineage>
        <taxon>Bacteria</taxon>
        <taxon>Bacillati</taxon>
        <taxon>Bacillota</taxon>
        <taxon>Clostridia</taxon>
        <taxon>Eubacteriales</taxon>
        <taxon>Oscillospiraceae</taxon>
        <taxon>Anaerotruncus</taxon>
    </lineage>
</organism>
<dbReference type="PANTHER" id="PTHR40448:SF1">
    <property type="entry name" value="TWO-COMPONENT SENSOR HISTIDINE KINASE"/>
    <property type="match status" value="1"/>
</dbReference>
<feature type="transmembrane region" description="Helical" evidence="1">
    <location>
        <begin position="67"/>
        <end position="86"/>
    </location>
</feature>
<dbReference type="InterPro" id="IPR036890">
    <property type="entry name" value="HATPase_C_sf"/>
</dbReference>
<evidence type="ECO:0000313" key="3">
    <source>
        <dbReference type="EMBL" id="HIX64609.1"/>
    </source>
</evidence>
<dbReference type="Pfam" id="PF14501">
    <property type="entry name" value="HATPase_c_5"/>
    <property type="match status" value="1"/>
</dbReference>
<dbReference type="SUPFAM" id="SSF55874">
    <property type="entry name" value="ATPase domain of HSP90 chaperone/DNA topoisomerase II/histidine kinase"/>
    <property type="match status" value="1"/>
</dbReference>
<gene>
    <name evidence="3" type="ORF">H9736_00010</name>
</gene>
<comment type="caution">
    <text evidence="3">The sequence shown here is derived from an EMBL/GenBank/DDBJ whole genome shotgun (WGS) entry which is preliminary data.</text>
</comment>
<dbReference type="EMBL" id="DXES01000001">
    <property type="protein sequence ID" value="HIX64609.1"/>
    <property type="molecule type" value="Genomic_DNA"/>
</dbReference>
<keyword evidence="3" id="KW-0067">ATP-binding</keyword>
<keyword evidence="1" id="KW-0812">Transmembrane</keyword>
<dbReference type="PANTHER" id="PTHR40448">
    <property type="entry name" value="TWO-COMPONENT SENSOR HISTIDINE KINASE"/>
    <property type="match status" value="1"/>
</dbReference>
<dbReference type="CDD" id="cd16935">
    <property type="entry name" value="HATPase_AgrC-ComD-like"/>
    <property type="match status" value="1"/>
</dbReference>
<feature type="transmembrane region" description="Helical" evidence="1">
    <location>
        <begin position="119"/>
        <end position="142"/>
    </location>
</feature>
<evidence type="ECO:0000259" key="2">
    <source>
        <dbReference type="Pfam" id="PF14501"/>
    </source>
</evidence>
<keyword evidence="1" id="KW-0472">Membrane</keyword>
<accession>A0A9D1WPB7</accession>
<evidence type="ECO:0000313" key="4">
    <source>
        <dbReference type="Proteomes" id="UP000886800"/>
    </source>
</evidence>
<dbReference type="Proteomes" id="UP000886800">
    <property type="component" value="Unassembled WGS sequence"/>
</dbReference>
<feature type="transmembrane region" description="Helical" evidence="1">
    <location>
        <begin position="6"/>
        <end position="28"/>
    </location>
</feature>
<reference evidence="3" key="1">
    <citation type="journal article" date="2021" name="PeerJ">
        <title>Extensive microbial diversity within the chicken gut microbiome revealed by metagenomics and culture.</title>
        <authorList>
            <person name="Gilroy R."/>
            <person name="Ravi A."/>
            <person name="Getino M."/>
            <person name="Pursley I."/>
            <person name="Horton D.L."/>
            <person name="Alikhan N.F."/>
            <person name="Baker D."/>
            <person name="Gharbi K."/>
            <person name="Hall N."/>
            <person name="Watson M."/>
            <person name="Adriaenssens E.M."/>
            <person name="Foster-Nyarko E."/>
            <person name="Jarju S."/>
            <person name="Secka A."/>
            <person name="Antonio M."/>
            <person name="Oren A."/>
            <person name="Chaudhuri R.R."/>
            <person name="La Ragione R."/>
            <person name="Hildebrand F."/>
            <person name="Pallen M.J."/>
        </authorList>
    </citation>
    <scope>NUCLEOTIDE SEQUENCE</scope>
    <source>
        <strain evidence="3">CHK188-5543</strain>
    </source>
</reference>
<feature type="transmembrane region" description="Helical" evidence="1">
    <location>
        <begin position="93"/>
        <end position="113"/>
    </location>
</feature>
<feature type="domain" description="Sensor histidine kinase NatK-like C-terminal" evidence="2">
    <location>
        <begin position="340"/>
        <end position="438"/>
    </location>
</feature>
<proteinExistence type="predicted"/>
<keyword evidence="3" id="KW-0547">Nucleotide-binding</keyword>
<protein>
    <submittedName>
        <fullName evidence="3">ATP-binding protein</fullName>
    </submittedName>
</protein>
<name>A0A9D1WPB7_9FIRM</name>
<dbReference type="GO" id="GO:0005524">
    <property type="term" value="F:ATP binding"/>
    <property type="evidence" value="ECO:0007669"/>
    <property type="project" value="UniProtKB-KW"/>
</dbReference>
<dbReference type="AlphaFoldDB" id="A0A9D1WPB7"/>